<protein>
    <submittedName>
        <fullName evidence="3">Uncharacterized protein</fullName>
    </submittedName>
</protein>
<evidence type="ECO:0000313" key="4">
    <source>
        <dbReference type="Proteomes" id="UP000322915"/>
    </source>
</evidence>
<comment type="caution">
    <text evidence="3">The sequence shown here is derived from an EMBL/GenBank/DDBJ whole genome shotgun (WGS) entry which is preliminary data.</text>
</comment>
<evidence type="ECO:0000256" key="2">
    <source>
        <dbReference type="SAM" id="Phobius"/>
    </source>
</evidence>
<dbReference type="RefSeq" id="WP_149605923.1">
    <property type="nucleotide sequence ID" value="NZ_SEUJ01000068.1"/>
</dbReference>
<name>A0ABQ6RIG1_9GAMM</name>
<keyword evidence="2" id="KW-0472">Membrane</keyword>
<gene>
    <name evidence="3" type="ORF">EU509_09745</name>
</gene>
<feature type="transmembrane region" description="Helical" evidence="2">
    <location>
        <begin position="115"/>
        <end position="134"/>
    </location>
</feature>
<feature type="coiled-coil region" evidence="1">
    <location>
        <begin position="50"/>
        <end position="77"/>
    </location>
</feature>
<keyword evidence="2" id="KW-0812">Transmembrane</keyword>
<dbReference type="EMBL" id="SEUJ01000068">
    <property type="protein sequence ID" value="KAA1156662.1"/>
    <property type="molecule type" value="Genomic_DNA"/>
</dbReference>
<reference evidence="3 4" key="1">
    <citation type="submission" date="2019-01" db="EMBL/GenBank/DDBJ databases">
        <title>Genome sequences of marine Pseudoalteromonas species.</title>
        <authorList>
            <person name="Boraston A.B."/>
            <person name="Hehemann J.-H."/>
            <person name="Vickers C.J."/>
            <person name="Salama-Alber O."/>
            <person name="Abe K."/>
            <person name="Hettle A.J."/>
        </authorList>
    </citation>
    <scope>NUCLEOTIDE SEQUENCE [LARGE SCALE GENOMIC DNA]</scope>
    <source>
        <strain evidence="3 4">PS47</strain>
    </source>
</reference>
<dbReference type="Proteomes" id="UP000322915">
    <property type="component" value="Unassembled WGS sequence"/>
</dbReference>
<accession>A0ABQ6RIG1</accession>
<organism evidence="3 4">
    <name type="scientific">Pseudoalteromonas fuliginea</name>
    <dbReference type="NCBI Taxonomy" id="1872678"/>
    <lineage>
        <taxon>Bacteria</taxon>
        <taxon>Pseudomonadati</taxon>
        <taxon>Pseudomonadota</taxon>
        <taxon>Gammaproteobacteria</taxon>
        <taxon>Alteromonadales</taxon>
        <taxon>Pseudoalteromonadaceae</taxon>
        <taxon>Pseudoalteromonas</taxon>
    </lineage>
</organism>
<evidence type="ECO:0000256" key="1">
    <source>
        <dbReference type="SAM" id="Coils"/>
    </source>
</evidence>
<sequence>MWKHNTFEKLVESKSDFTGMVAYTIYKNEKLSWINDQKNKNDEYPSQDIIDKYFHSIAESEQSIERYKEQAVSIVNRFISATISEEMDNYKNQVRDETIIEAVTPSWKKRILDGVIITIVTTSIVTFTTNLYWFNNKIQESKDRETYLEKHGVPKELIELLNNPPKKDSEN</sequence>
<keyword evidence="1" id="KW-0175">Coiled coil</keyword>
<keyword evidence="2" id="KW-1133">Transmembrane helix</keyword>
<keyword evidence="4" id="KW-1185">Reference proteome</keyword>
<evidence type="ECO:0000313" key="3">
    <source>
        <dbReference type="EMBL" id="KAA1156662.1"/>
    </source>
</evidence>
<proteinExistence type="predicted"/>